<reference evidence="1 2" key="1">
    <citation type="submission" date="2015-03" db="EMBL/GenBank/DDBJ databases">
        <authorList>
            <person name="Murphy D."/>
        </authorList>
    </citation>
    <scope>NUCLEOTIDE SEQUENCE [LARGE SCALE GENOMIC DNA]</scope>
    <source>
        <strain evidence="1 2">BR165/97</strain>
    </source>
</reference>
<accession>A0A0T9M1C5</accession>
<proteinExistence type="predicted"/>
<evidence type="ECO:0000313" key="2">
    <source>
        <dbReference type="Proteomes" id="UP000038750"/>
    </source>
</evidence>
<dbReference type="AlphaFoldDB" id="A0A0T9M1C5"/>
<dbReference type="EMBL" id="CPZJ01000004">
    <property type="protein sequence ID" value="CNF47855.1"/>
    <property type="molecule type" value="Genomic_DNA"/>
</dbReference>
<organism evidence="1 2">
    <name type="scientific">Yersinia intermedia</name>
    <dbReference type="NCBI Taxonomy" id="631"/>
    <lineage>
        <taxon>Bacteria</taxon>
        <taxon>Pseudomonadati</taxon>
        <taxon>Pseudomonadota</taxon>
        <taxon>Gammaproteobacteria</taxon>
        <taxon>Enterobacterales</taxon>
        <taxon>Yersiniaceae</taxon>
        <taxon>Yersinia</taxon>
    </lineage>
</organism>
<dbReference type="Proteomes" id="UP000038750">
    <property type="component" value="Unassembled WGS sequence"/>
</dbReference>
<name>A0A0T9M1C5_YERIN</name>
<gene>
    <name evidence="1" type="ORF">ERS008530_01296</name>
</gene>
<sequence length="38" mass="4546">MDSFIDLFEGVRVFRHSCFLNMSHINTQLETLYAQRIL</sequence>
<protein>
    <submittedName>
        <fullName evidence="1">Uncharacterized protein</fullName>
    </submittedName>
</protein>
<evidence type="ECO:0000313" key="1">
    <source>
        <dbReference type="EMBL" id="CNF47855.1"/>
    </source>
</evidence>